<evidence type="ECO:0000259" key="3">
    <source>
        <dbReference type="Pfam" id="PF13435"/>
    </source>
</evidence>
<dbReference type="GO" id="GO:0016491">
    <property type="term" value="F:oxidoreductase activity"/>
    <property type="evidence" value="ECO:0007669"/>
    <property type="project" value="TreeGrafter"/>
</dbReference>
<gene>
    <name evidence="4" type="ordered locus">Cvib_0760</name>
</gene>
<keyword evidence="2" id="KW-1133">Transmembrane helix</keyword>
<proteinExistence type="predicted"/>
<dbReference type="InterPro" id="IPR023155">
    <property type="entry name" value="Cyt_c-552/4"/>
</dbReference>
<dbReference type="HOGENOM" id="CLU_033148_0_0_10"/>
<dbReference type="InterPro" id="IPR036280">
    <property type="entry name" value="Multihaem_cyt_sf"/>
</dbReference>
<dbReference type="InterPro" id="IPR051829">
    <property type="entry name" value="Multiheme_Cytochr_ET"/>
</dbReference>
<feature type="transmembrane region" description="Helical" evidence="2">
    <location>
        <begin position="516"/>
        <end position="535"/>
    </location>
</feature>
<dbReference type="AlphaFoldDB" id="A4SE66"/>
<dbReference type="Pfam" id="PF11783">
    <property type="entry name" value="Cytochrome_cB"/>
    <property type="match status" value="1"/>
</dbReference>
<keyword evidence="2" id="KW-0812">Transmembrane</keyword>
<organism evidence="4">
    <name type="scientific">Chlorobium phaeovibrioides (strain DSM 265 / 1930)</name>
    <name type="common">Prosthecochloris vibrioformis (strain DSM 265)</name>
    <dbReference type="NCBI Taxonomy" id="290318"/>
    <lineage>
        <taxon>Bacteria</taxon>
        <taxon>Pseudomonadati</taxon>
        <taxon>Chlorobiota</taxon>
        <taxon>Chlorobiia</taxon>
        <taxon>Chlorobiales</taxon>
        <taxon>Chlorobiaceae</taxon>
        <taxon>Chlorobium/Pelodictyon group</taxon>
        <taxon>Chlorobium</taxon>
    </lineage>
</organism>
<dbReference type="Gene3D" id="1.10.1130.10">
    <property type="entry name" value="Flavocytochrome C3, Chain A"/>
    <property type="match status" value="1"/>
</dbReference>
<dbReference type="NCBIfam" id="TIGR04315">
    <property type="entry name" value="octaheme_Shew"/>
    <property type="match status" value="1"/>
</dbReference>
<dbReference type="EMBL" id="CP000607">
    <property type="protein sequence ID" value="ABP36775.1"/>
    <property type="molecule type" value="Genomic_DNA"/>
</dbReference>
<feature type="domain" description="Cytochrome c-552/4" evidence="3">
    <location>
        <begin position="74"/>
        <end position="152"/>
    </location>
</feature>
<reference evidence="4" key="1">
    <citation type="submission" date="2007-03" db="EMBL/GenBank/DDBJ databases">
        <title>Complete sequence of Prosthecochloris vibrioformis DSM 265.</title>
        <authorList>
            <consortium name="US DOE Joint Genome Institute"/>
            <person name="Copeland A."/>
            <person name="Lucas S."/>
            <person name="Lapidus A."/>
            <person name="Barry K."/>
            <person name="Detter J.C."/>
            <person name="Glavina del Rio T."/>
            <person name="Hammon N."/>
            <person name="Israni S."/>
            <person name="Pitluck S."/>
            <person name="Schmutz J."/>
            <person name="Larimer F."/>
            <person name="Land M."/>
            <person name="Hauser L."/>
            <person name="Mikhailova N."/>
            <person name="Li T."/>
            <person name="Overmann J."/>
            <person name="Schuster S.C."/>
            <person name="Bryant D.A."/>
            <person name="Richardson P."/>
        </authorList>
    </citation>
    <scope>NUCLEOTIDE SEQUENCE [LARGE SCALE GENOMIC DNA]</scope>
    <source>
        <strain evidence="4">DSM 265</strain>
    </source>
</reference>
<protein>
    <submittedName>
        <fullName evidence="4">Cytochrome c family protein</fullName>
    </submittedName>
</protein>
<dbReference type="STRING" id="290318.Cvib_0760"/>
<accession>A4SE66</accession>
<keyword evidence="2" id="KW-0472">Membrane</keyword>
<dbReference type="SUPFAM" id="SSF48695">
    <property type="entry name" value="Multiheme cytochromes"/>
    <property type="match status" value="1"/>
</dbReference>
<dbReference type="KEGG" id="pvi:Cvib_0760"/>
<evidence type="ECO:0000256" key="1">
    <source>
        <dbReference type="ARBA" id="ARBA00022729"/>
    </source>
</evidence>
<evidence type="ECO:0000313" key="4">
    <source>
        <dbReference type="EMBL" id="ABP36775.1"/>
    </source>
</evidence>
<evidence type="ECO:0000256" key="2">
    <source>
        <dbReference type="SAM" id="Phobius"/>
    </source>
</evidence>
<dbReference type="InterPro" id="IPR024673">
    <property type="entry name" value="Octahem_Cyt_c"/>
</dbReference>
<dbReference type="eggNOG" id="ENOG502Z8B5">
    <property type="taxonomic scope" value="Bacteria"/>
</dbReference>
<dbReference type="PIRSF" id="PIRSF039014">
    <property type="entry name" value="OTR_cyc"/>
    <property type="match status" value="1"/>
</dbReference>
<keyword evidence="1" id="KW-0732">Signal</keyword>
<name>A4SE66_CHLPM</name>
<sequence length="549" mass="62156">MEHEISVSIPNPSIMHKLMMARFIPVLLYLFITSTVTAEVYHNPVDQLTKSTADHTKFPQLKRNFKSGPEVTRACLECHTEASRQIHRTKHWTWEVPMKDGKMLGKQHVVNNFCISVEGNEPRCTSCHIGYGWKDKKFDFASQLNVDCLICHDGTGTYQKLPAGAGHPAYQTTVQEKKTYKKVNLSNIARHVQNPDRHNCGTCHFEGGGADAVKHGDLDNSLLKPDRSLDIHMASGKGELNMTCTDCHKTEGHQVPGSRYEPTAADKHGFDYPLPDDFPTTCSSCHGNTPHTTNKKLNDHIDKVACQTCHIPQIAKERATKMWWDWSKAGKFDEKGKMIVKKDSTGLPTYITKKGEFRWEKNMEPEYRWFNGQMNYTTFLTTFDDRGIVQINHPDGKAGDTLSRIWPFKVHRGKQPYDTQLKRFVKPKLYGPKGSGAYWSDFSWDKSISAGMTNAGLKYSGKYDFIETEMYWPISHMVSPKEDAMGCVECHAHGGRLESLGGFYLPGRDMNPLVEIIGFLVTIGSLIGIIVHSIMRYTTQKKMKREDAA</sequence>
<dbReference type="Pfam" id="PF13435">
    <property type="entry name" value="Cytochrome_C554"/>
    <property type="match status" value="1"/>
</dbReference>
<dbReference type="PANTHER" id="PTHR35038:SF5">
    <property type="entry name" value="CYTOCHROME C-TYPE PROTEIN NRFB"/>
    <property type="match status" value="1"/>
</dbReference>
<dbReference type="PANTHER" id="PTHR35038">
    <property type="entry name" value="DISSIMILATORY SULFITE REDUCTASE SIRA"/>
    <property type="match status" value="1"/>
</dbReference>